<dbReference type="EMBL" id="AAGFST010000047">
    <property type="protein sequence ID" value="EBN4432519.1"/>
    <property type="molecule type" value="Genomic_DNA"/>
</dbReference>
<reference evidence="3" key="1">
    <citation type="submission" date="2018-07" db="EMBL/GenBank/DDBJ databases">
        <authorList>
            <consortium name="GenomeTrakr network: Whole genome sequencing for foodborne pathogen traceback"/>
        </authorList>
    </citation>
    <scope>NUCLEOTIDE SEQUENCE</scope>
    <source>
        <strain evidence="3">DHMH-A15091834</strain>
    </source>
</reference>
<evidence type="ECO:0000313" key="3">
    <source>
        <dbReference type="EMBL" id="EBP7906637.1"/>
    </source>
</evidence>
<dbReference type="Gene3D" id="3.60.15.10">
    <property type="entry name" value="Ribonuclease Z/Hydroxyacylglutathione hydrolase-like"/>
    <property type="match status" value="1"/>
</dbReference>
<organism evidence="2">
    <name type="scientific">Salmonella enterica</name>
    <name type="common">Salmonella choleraesuis</name>
    <dbReference type="NCBI Taxonomy" id="28901"/>
    <lineage>
        <taxon>Bacteria</taxon>
        <taxon>Pseudomonadati</taxon>
        <taxon>Pseudomonadota</taxon>
        <taxon>Gammaproteobacteria</taxon>
        <taxon>Enterobacterales</taxon>
        <taxon>Enterobacteriaceae</taxon>
        <taxon>Salmonella</taxon>
    </lineage>
</organism>
<reference evidence="2" key="2">
    <citation type="submission" date="2018-07" db="EMBL/GenBank/DDBJ databases">
        <authorList>
            <consortium name="PulseNet: The National Subtyping Network for Foodborne Disease Surveillance"/>
            <person name="Tarr C.L."/>
            <person name="Trees E."/>
            <person name="Katz L.S."/>
            <person name="Carleton-Romer H.A."/>
            <person name="Stroika S."/>
            <person name="Kucerova Z."/>
            <person name="Roache K.F."/>
            <person name="Sabol A.L."/>
            <person name="Besser J."/>
            <person name="Gerner-Smidt P."/>
        </authorList>
    </citation>
    <scope>NUCLEOTIDE SEQUENCE</scope>
    <source>
        <strain evidence="2">PNUSAS043991</strain>
    </source>
</reference>
<feature type="domain" description="Metallo-beta-lactamase" evidence="1">
    <location>
        <begin position="21"/>
        <end position="249"/>
    </location>
</feature>
<name>A0A5T8C9A7_SALER</name>
<comment type="caution">
    <text evidence="2">The sequence shown here is derived from an EMBL/GenBank/DDBJ whole genome shotgun (WGS) entry which is preliminary data.</text>
</comment>
<dbReference type="SUPFAM" id="SSF56281">
    <property type="entry name" value="Metallo-hydrolase/oxidoreductase"/>
    <property type="match status" value="1"/>
</dbReference>
<dbReference type="SMART" id="SM00849">
    <property type="entry name" value="Lactamase_B"/>
    <property type="match status" value="1"/>
</dbReference>
<dbReference type="AlphaFoldDB" id="A0A5T8C9A7"/>
<dbReference type="PANTHER" id="PTHR13754">
    <property type="entry name" value="METALLO-BETA-LACTAMASE SUPERFAMILY PROTEIN"/>
    <property type="match status" value="1"/>
</dbReference>
<evidence type="ECO:0000259" key="1">
    <source>
        <dbReference type="SMART" id="SM00849"/>
    </source>
</evidence>
<gene>
    <name evidence="3" type="ORF">APS38_23675</name>
    <name evidence="2" type="ORF">DSB87_23895</name>
</gene>
<proteinExistence type="predicted"/>
<dbReference type="EMBL" id="AAGMYU010000061">
    <property type="protein sequence ID" value="EBP7906637.1"/>
    <property type="molecule type" value="Genomic_DNA"/>
</dbReference>
<dbReference type="CDD" id="cd07713">
    <property type="entry name" value="DHPS-like_MBL-fold"/>
    <property type="match status" value="1"/>
</dbReference>
<dbReference type="GO" id="GO:0016787">
    <property type="term" value="F:hydrolase activity"/>
    <property type="evidence" value="ECO:0007669"/>
    <property type="project" value="UniProtKB-KW"/>
</dbReference>
<protein>
    <submittedName>
        <fullName evidence="2">MBL fold metallo-hydrolase</fullName>
    </submittedName>
</protein>
<dbReference type="InterPro" id="IPR036866">
    <property type="entry name" value="RibonucZ/Hydroxyglut_hydro"/>
</dbReference>
<dbReference type="PANTHER" id="PTHR13754:SF18">
    <property type="entry name" value="7,8-DIHYDROPTERIN-6-METHYL-4-(BETA-D-RIBOFURANOSYL)-AMINOBENZENE-5'-PHOSPHATE SYNTHASE"/>
    <property type="match status" value="1"/>
</dbReference>
<dbReference type="InterPro" id="IPR001279">
    <property type="entry name" value="Metallo-B-lactamas"/>
</dbReference>
<dbReference type="Pfam" id="PF00753">
    <property type="entry name" value="Lactamase_B"/>
    <property type="match status" value="1"/>
</dbReference>
<dbReference type="InterPro" id="IPR052926">
    <property type="entry name" value="Metallo-beta-lactamase_dom"/>
</dbReference>
<dbReference type="GO" id="GO:0016740">
    <property type="term" value="F:transferase activity"/>
    <property type="evidence" value="ECO:0007669"/>
    <property type="project" value="TreeGrafter"/>
</dbReference>
<sequence>MKLTVLVDNNTYIDQYLTGEPGVSYFIECSGLKILFDVGYSDIVLKNAQTLGIDLTHIDSIVLSHGHNDHTWGLNHLFQNYDRMPSPPQKKVDIIAHPDAFSPKFYDSKPIGMNHNTHCLDYFFNVVSSVSPLKLSEEITFLGQIPRLNAFEAQAPVGHTRNSSGELNDDYVMDDSALAIKTTQGLVVITGCSHAGICNIIDYAKSVSGETKIAAVIGGFHLINADEQLLIETGKYLSTLSVDALYPSHCTDLAAKIHLSRYVDIKEVGVGLALNFPS</sequence>
<evidence type="ECO:0000313" key="2">
    <source>
        <dbReference type="EMBL" id="EBN4432519.1"/>
    </source>
</evidence>
<accession>A0A5T8C9A7</accession>
<keyword evidence="2" id="KW-0378">Hydrolase</keyword>
<dbReference type="InterPro" id="IPR041712">
    <property type="entry name" value="DHPS-like_MBL-fold"/>
</dbReference>